<dbReference type="EMBL" id="MFBN01000039">
    <property type="protein sequence ID" value="OGD94815.1"/>
    <property type="molecule type" value="Genomic_DNA"/>
</dbReference>
<comment type="caution">
    <text evidence="2">The sequence shown here is derived from an EMBL/GenBank/DDBJ whole genome shotgun (WGS) entry which is preliminary data.</text>
</comment>
<reference evidence="2 3" key="1">
    <citation type="journal article" date="2016" name="Nat. Commun.">
        <title>Thousands of microbial genomes shed light on interconnected biogeochemical processes in an aquifer system.</title>
        <authorList>
            <person name="Anantharaman K."/>
            <person name="Brown C.T."/>
            <person name="Hug L.A."/>
            <person name="Sharon I."/>
            <person name="Castelle C.J."/>
            <person name="Probst A.J."/>
            <person name="Thomas B.C."/>
            <person name="Singh A."/>
            <person name="Wilkins M.J."/>
            <person name="Karaoz U."/>
            <person name="Brodie E.L."/>
            <person name="Williams K.H."/>
            <person name="Hubbard S.S."/>
            <person name="Banfield J.F."/>
        </authorList>
    </citation>
    <scope>NUCLEOTIDE SEQUENCE [LARGE SCALE GENOMIC DNA]</scope>
</reference>
<proteinExistence type="predicted"/>
<sequence length="120" mass="13602">MVRKFHKHKLLLDEGVPVRSYFPILNSRFDVKHIVQDFKQVSLSDRQVHRFAAKHNRIVVTLNIKDFKSLSPTNKNTGVIGVSANLPNEQVDKKLTALLNKSSKKQLLGKLTVISGESQK</sequence>
<dbReference type="Proteomes" id="UP000178336">
    <property type="component" value="Unassembled WGS sequence"/>
</dbReference>
<gene>
    <name evidence="2" type="ORF">A3A48_01170</name>
</gene>
<dbReference type="AlphaFoldDB" id="A0A1F5GSJ5"/>
<accession>A0A1F5GSJ5</accession>
<name>A0A1F5GSJ5_9BACT</name>
<dbReference type="STRING" id="1797724.A3A48_01170"/>
<dbReference type="InterPro" id="IPR041049">
    <property type="entry name" value="DUF5615"/>
</dbReference>
<feature type="domain" description="DUF5615" evidence="1">
    <location>
        <begin position="9"/>
        <end position="115"/>
    </location>
</feature>
<dbReference type="Pfam" id="PF18480">
    <property type="entry name" value="DUF5615"/>
    <property type="match status" value="1"/>
</dbReference>
<evidence type="ECO:0000313" key="3">
    <source>
        <dbReference type="Proteomes" id="UP000178336"/>
    </source>
</evidence>
<evidence type="ECO:0000259" key="1">
    <source>
        <dbReference type="Pfam" id="PF18480"/>
    </source>
</evidence>
<protein>
    <recommendedName>
        <fullName evidence="1">DUF5615 domain-containing protein</fullName>
    </recommendedName>
</protein>
<organism evidence="2 3">
    <name type="scientific">Candidatus Curtissbacteria bacterium RIFCSPLOWO2_01_FULL_37_9</name>
    <dbReference type="NCBI Taxonomy" id="1797724"/>
    <lineage>
        <taxon>Bacteria</taxon>
        <taxon>Candidatus Curtissiibacteriota</taxon>
    </lineage>
</organism>
<evidence type="ECO:0000313" key="2">
    <source>
        <dbReference type="EMBL" id="OGD94815.1"/>
    </source>
</evidence>